<accession>A0ABV0PGD4</accession>
<proteinExistence type="predicted"/>
<sequence>MQGSQLFCCFCIQKRWFWYRDIEHVAAVHVVKMKPANLSMSCTYHNLHIDFSAQPHFCFINFTNTIVPATAHHHTSTLMHYTEGYHSYGQMQLKTQRWRQPRQN</sequence>
<protein>
    <submittedName>
        <fullName evidence="1">Uncharacterized protein</fullName>
    </submittedName>
</protein>
<comment type="caution">
    <text evidence="1">The sequence shown here is derived from an EMBL/GenBank/DDBJ whole genome shotgun (WGS) entry which is preliminary data.</text>
</comment>
<keyword evidence="2" id="KW-1185">Reference proteome</keyword>
<evidence type="ECO:0000313" key="1">
    <source>
        <dbReference type="EMBL" id="MEQ2182427.1"/>
    </source>
</evidence>
<dbReference type="Proteomes" id="UP001476798">
    <property type="component" value="Unassembled WGS sequence"/>
</dbReference>
<reference evidence="1 2" key="1">
    <citation type="submission" date="2021-06" db="EMBL/GenBank/DDBJ databases">
        <authorList>
            <person name="Palmer J.M."/>
        </authorList>
    </citation>
    <scope>NUCLEOTIDE SEQUENCE [LARGE SCALE GENOMIC DNA]</scope>
    <source>
        <strain evidence="1 2">GA_2019</strain>
        <tissue evidence="1">Muscle</tissue>
    </source>
</reference>
<name>A0ABV0PGD4_9TELE</name>
<evidence type="ECO:0000313" key="2">
    <source>
        <dbReference type="Proteomes" id="UP001476798"/>
    </source>
</evidence>
<organism evidence="1 2">
    <name type="scientific">Goodea atripinnis</name>
    <dbReference type="NCBI Taxonomy" id="208336"/>
    <lineage>
        <taxon>Eukaryota</taxon>
        <taxon>Metazoa</taxon>
        <taxon>Chordata</taxon>
        <taxon>Craniata</taxon>
        <taxon>Vertebrata</taxon>
        <taxon>Euteleostomi</taxon>
        <taxon>Actinopterygii</taxon>
        <taxon>Neopterygii</taxon>
        <taxon>Teleostei</taxon>
        <taxon>Neoteleostei</taxon>
        <taxon>Acanthomorphata</taxon>
        <taxon>Ovalentaria</taxon>
        <taxon>Atherinomorphae</taxon>
        <taxon>Cyprinodontiformes</taxon>
        <taxon>Goodeidae</taxon>
        <taxon>Goodea</taxon>
    </lineage>
</organism>
<gene>
    <name evidence="1" type="ORF">GOODEAATRI_022213</name>
</gene>
<dbReference type="EMBL" id="JAHRIO010072216">
    <property type="protein sequence ID" value="MEQ2182427.1"/>
    <property type="molecule type" value="Genomic_DNA"/>
</dbReference>